<geneLocation type="plasmid" evidence="2 3">
    <name>SNP1</name>
</geneLocation>
<dbReference type="SUPFAM" id="SSF55729">
    <property type="entry name" value="Acyl-CoA N-acyltransferases (Nat)"/>
    <property type="match status" value="1"/>
</dbReference>
<accession>A0ABN6RBT8</accession>
<evidence type="ECO:0000313" key="2">
    <source>
        <dbReference type="EMBL" id="BDM74336.1"/>
    </source>
</evidence>
<keyword evidence="3" id="KW-1185">Reference proteome</keyword>
<dbReference type="Pfam" id="PF00583">
    <property type="entry name" value="Acetyltransf_1"/>
    <property type="match status" value="1"/>
</dbReference>
<proteinExistence type="predicted"/>
<sequence length="300" mass="32989">MTELVIRPLTAGETPLFASLPDPGLVGRAVLGDVYGMIADGGEYRPEWTWVALRDGVVVARAAWWAKPEDEKPIALDWFDFTDADAAVQLLRTAPLHAEYSLLLPAGWREKPDVRAAAEARMAAAEAAGLRKLVERYRYNWTSDCALPERTGRLVYRPEPDDDVLRGVVRRIQEGSLDAHDLNGIATYGRDGAVEELLGLLNWMPSPRSWWRLAYTAAGDLAGFHVPARNSAGPCIGFIGVLPEQRGNGYARDLLIECTHDLVARGATRIAAATDQSNLPMAAHFARVGYPISEERIDFV</sequence>
<dbReference type="InterPro" id="IPR000182">
    <property type="entry name" value="GNAT_dom"/>
</dbReference>
<feature type="domain" description="N-acetyltransferase" evidence="1">
    <location>
        <begin position="167"/>
        <end position="300"/>
    </location>
</feature>
<evidence type="ECO:0000313" key="3">
    <source>
        <dbReference type="Proteomes" id="UP001059597"/>
    </source>
</evidence>
<name>A0ABN6RBT8_STRNI</name>
<dbReference type="RefSeq" id="WP_261957874.1">
    <property type="nucleotide sequence ID" value="NZ_AP026074.1"/>
</dbReference>
<evidence type="ECO:0000259" key="1">
    <source>
        <dbReference type="PROSITE" id="PS51186"/>
    </source>
</evidence>
<dbReference type="CDD" id="cd04301">
    <property type="entry name" value="NAT_SF"/>
    <property type="match status" value="1"/>
</dbReference>
<gene>
    <name evidence="2" type="ORF">HEK616_78230</name>
</gene>
<reference evidence="2" key="1">
    <citation type="submission" date="2022-06" db="EMBL/GenBank/DDBJ databases">
        <title>Complete genome sequence of Streptomyces nigrescens HEK616.</title>
        <authorList>
            <person name="Asamizu S."/>
            <person name="Onaka H."/>
        </authorList>
    </citation>
    <scope>NUCLEOTIDE SEQUENCE</scope>
    <source>
        <strain evidence="2">HEK616</strain>
        <plasmid evidence="2">SNP1</plasmid>
    </source>
</reference>
<dbReference type="Gene3D" id="3.40.630.30">
    <property type="match status" value="1"/>
</dbReference>
<organism evidence="2 3">
    <name type="scientific">Streptomyces nigrescens</name>
    <dbReference type="NCBI Taxonomy" id="1920"/>
    <lineage>
        <taxon>Bacteria</taxon>
        <taxon>Bacillati</taxon>
        <taxon>Actinomycetota</taxon>
        <taxon>Actinomycetes</taxon>
        <taxon>Kitasatosporales</taxon>
        <taxon>Streptomycetaceae</taxon>
        <taxon>Streptomyces</taxon>
    </lineage>
</organism>
<dbReference type="InterPro" id="IPR016181">
    <property type="entry name" value="Acyl_CoA_acyltransferase"/>
</dbReference>
<dbReference type="PROSITE" id="PS51186">
    <property type="entry name" value="GNAT"/>
    <property type="match status" value="1"/>
</dbReference>
<dbReference type="EMBL" id="AP026074">
    <property type="protein sequence ID" value="BDM74336.1"/>
    <property type="molecule type" value="Genomic_DNA"/>
</dbReference>
<protein>
    <submittedName>
        <fullName evidence="2">N-acetyltransferase</fullName>
    </submittedName>
</protein>
<dbReference type="Proteomes" id="UP001059597">
    <property type="component" value="Plasmid SNP1"/>
</dbReference>
<keyword evidence="2" id="KW-0614">Plasmid</keyword>